<dbReference type="GO" id="GO:0005741">
    <property type="term" value="C:mitochondrial outer membrane"/>
    <property type="evidence" value="ECO:0007669"/>
    <property type="project" value="UniProtKB-SubCell"/>
</dbReference>
<protein>
    <recommendedName>
        <fullName evidence="15">ADP/ATP carrier receptor</fullName>
    </recommendedName>
</protein>
<keyword evidence="8 12" id="KW-0472">Membrane</keyword>
<dbReference type="PROSITE" id="PS50005">
    <property type="entry name" value="TPR"/>
    <property type="match status" value="3"/>
</dbReference>
<evidence type="ECO:0000256" key="11">
    <source>
        <dbReference type="SAM" id="MobiDB-lite"/>
    </source>
</evidence>
<sequence length="650" mass="71571">MRRGRSRGRESMMAGGERAGRPRQKSASSQTRGMPNLSSRHSRDQGSRHHENFAPSSSSSMATEPSSGVVDRVQSFVAEHKAAILIGTGVAVALGGAAYYASTSSSSASGDRKDRKKTSKPPKKRKSVKDPDGPILEERQPKEQDEEEVVPPTPEELSAMSLEDRTTLAASFKTKGNTAYSTKKFAAAARLYTLAIDVAPKPEPVYYSNRAACYVNMTPPKHELVVADCDEALKLDPNYVKALNRRAMALEGLHRYIEALRDFTTATILDKFTNQNAAQSVERVLKKLTGEKSAEILANREPRLPSFTFISAYFAAFRTRPPPDFGPSPTTGEATLLLALDALAAEDYPHALSFVNEALAQDLTSDLGRAEALNLRGTFKFLTGDVEGAKEDLQESIAVAPAFTQSLVKVASVHMEQGDPAKAFECFEEAIRQNPNDPDIYYHRGQVLFIMNEFADAAENYTKSTELDDQFVFSHIQLAVAQYKSGNLANSMGTFRRTLKAFPTRSEPQNYYGELLLDQQRFGDAVEKFERAVELEKLKSPPNVLPLVNKGLALYQWKQDVGAAERCCNEALRMDPECEAAVATLAQLSLQQGKIEKAVEMFARQAELARSEPELANALTYQYASAAQLEFIQNYPSMAAELRNMAQSMA</sequence>
<accession>A0AAD6U2Y2</accession>
<feature type="compositionally biased region" description="Basic and acidic residues" evidence="11">
    <location>
        <begin position="41"/>
        <end position="52"/>
    </location>
</feature>
<comment type="similarity">
    <text evidence="9">Belongs to the Tom70 family.</text>
</comment>
<feature type="compositionally biased region" description="Polar residues" evidence="11">
    <location>
        <begin position="25"/>
        <end position="39"/>
    </location>
</feature>
<dbReference type="SUPFAM" id="SSF48452">
    <property type="entry name" value="TPR-like"/>
    <property type="match status" value="1"/>
</dbReference>
<feature type="compositionally biased region" description="Low complexity" evidence="11">
    <location>
        <begin position="56"/>
        <end position="67"/>
    </location>
</feature>
<keyword evidence="4" id="KW-1000">Mitochondrion outer membrane</keyword>
<dbReference type="InterPro" id="IPR011990">
    <property type="entry name" value="TPR-like_helical_dom_sf"/>
</dbReference>
<evidence type="ECO:0000256" key="6">
    <source>
        <dbReference type="ARBA" id="ARBA00022989"/>
    </source>
</evidence>
<evidence type="ECO:0000256" key="9">
    <source>
        <dbReference type="ARBA" id="ARBA00038030"/>
    </source>
</evidence>
<dbReference type="GO" id="GO:0008320">
    <property type="term" value="F:protein transmembrane transporter activity"/>
    <property type="evidence" value="ECO:0007669"/>
    <property type="project" value="TreeGrafter"/>
</dbReference>
<dbReference type="Proteomes" id="UP001222325">
    <property type="component" value="Unassembled WGS sequence"/>
</dbReference>
<evidence type="ECO:0000256" key="5">
    <source>
        <dbReference type="ARBA" id="ARBA00022803"/>
    </source>
</evidence>
<evidence type="ECO:0008006" key="15">
    <source>
        <dbReference type="Google" id="ProtNLM"/>
    </source>
</evidence>
<evidence type="ECO:0000256" key="1">
    <source>
        <dbReference type="ARBA" id="ARBA00004572"/>
    </source>
</evidence>
<dbReference type="GO" id="GO:0045039">
    <property type="term" value="P:protein insertion into mitochondrial inner membrane"/>
    <property type="evidence" value="ECO:0007669"/>
    <property type="project" value="TreeGrafter"/>
</dbReference>
<keyword evidence="3" id="KW-0677">Repeat</keyword>
<dbReference type="Gene3D" id="1.25.40.10">
    <property type="entry name" value="Tetratricopeptide repeat domain"/>
    <property type="match status" value="2"/>
</dbReference>
<evidence type="ECO:0000256" key="12">
    <source>
        <dbReference type="SAM" id="Phobius"/>
    </source>
</evidence>
<evidence type="ECO:0000256" key="3">
    <source>
        <dbReference type="ARBA" id="ARBA00022737"/>
    </source>
</evidence>
<evidence type="ECO:0000256" key="4">
    <source>
        <dbReference type="ARBA" id="ARBA00022787"/>
    </source>
</evidence>
<dbReference type="GO" id="GO:0030943">
    <property type="term" value="F:mitochondrion targeting sequence binding"/>
    <property type="evidence" value="ECO:0007669"/>
    <property type="project" value="TreeGrafter"/>
</dbReference>
<keyword evidence="7" id="KW-0496">Mitochondrion</keyword>
<comment type="subcellular location">
    <subcellularLocation>
        <location evidence="1">Mitochondrion outer membrane</location>
        <topology evidence="1">Single-pass membrane protein</topology>
    </subcellularLocation>
</comment>
<dbReference type="AlphaFoldDB" id="A0AAD6U2Y2"/>
<dbReference type="PANTHER" id="PTHR46208">
    <property type="entry name" value="MITOCHONDRIAL IMPORT RECEPTOR SUBUNIT TOM70"/>
    <property type="match status" value="1"/>
</dbReference>
<evidence type="ECO:0000256" key="10">
    <source>
        <dbReference type="PROSITE-ProRule" id="PRU00339"/>
    </source>
</evidence>
<dbReference type="EMBL" id="JARJCN010000031">
    <property type="protein sequence ID" value="KAJ7086406.1"/>
    <property type="molecule type" value="Genomic_DNA"/>
</dbReference>
<feature type="compositionally biased region" description="Basic and acidic residues" evidence="11">
    <location>
        <begin position="128"/>
        <end position="143"/>
    </location>
</feature>
<keyword evidence="14" id="KW-1185">Reference proteome</keyword>
<dbReference type="Pfam" id="PF13414">
    <property type="entry name" value="TPR_11"/>
    <property type="match status" value="1"/>
</dbReference>
<feature type="transmembrane region" description="Helical" evidence="12">
    <location>
        <begin position="82"/>
        <end position="101"/>
    </location>
</feature>
<dbReference type="PANTHER" id="PTHR46208:SF1">
    <property type="entry name" value="MITOCHONDRIAL IMPORT RECEPTOR SUBUNIT TOM70"/>
    <property type="match status" value="1"/>
</dbReference>
<feature type="region of interest" description="Disordered" evidence="11">
    <location>
        <begin position="101"/>
        <end position="162"/>
    </location>
</feature>
<feature type="repeat" description="TPR" evidence="10">
    <location>
        <begin position="506"/>
        <end position="539"/>
    </location>
</feature>
<keyword evidence="2 12" id="KW-0812">Transmembrane</keyword>
<evidence type="ECO:0000256" key="8">
    <source>
        <dbReference type="ARBA" id="ARBA00023136"/>
    </source>
</evidence>
<dbReference type="SMART" id="SM00028">
    <property type="entry name" value="TPR"/>
    <property type="match status" value="11"/>
</dbReference>
<comment type="caution">
    <text evidence="13">The sequence shown here is derived from an EMBL/GenBank/DDBJ whole genome shotgun (WGS) entry which is preliminary data.</text>
</comment>
<feature type="repeat" description="TPR" evidence="10">
    <location>
        <begin position="438"/>
        <end position="471"/>
    </location>
</feature>
<dbReference type="InterPro" id="IPR019734">
    <property type="entry name" value="TPR_rpt"/>
</dbReference>
<feature type="region of interest" description="Disordered" evidence="11">
    <location>
        <begin position="1"/>
        <end position="69"/>
    </location>
</feature>
<reference evidence="13" key="1">
    <citation type="submission" date="2023-03" db="EMBL/GenBank/DDBJ databases">
        <title>Massive genome expansion in bonnet fungi (Mycena s.s.) driven by repeated elements and novel gene families across ecological guilds.</title>
        <authorList>
            <consortium name="Lawrence Berkeley National Laboratory"/>
            <person name="Harder C.B."/>
            <person name="Miyauchi S."/>
            <person name="Viragh M."/>
            <person name="Kuo A."/>
            <person name="Thoen E."/>
            <person name="Andreopoulos B."/>
            <person name="Lu D."/>
            <person name="Skrede I."/>
            <person name="Drula E."/>
            <person name="Henrissat B."/>
            <person name="Morin E."/>
            <person name="Kohler A."/>
            <person name="Barry K."/>
            <person name="LaButti K."/>
            <person name="Morin E."/>
            <person name="Salamov A."/>
            <person name="Lipzen A."/>
            <person name="Mereny Z."/>
            <person name="Hegedus B."/>
            <person name="Baldrian P."/>
            <person name="Stursova M."/>
            <person name="Weitz H."/>
            <person name="Taylor A."/>
            <person name="Grigoriev I.V."/>
            <person name="Nagy L.G."/>
            <person name="Martin F."/>
            <person name="Kauserud H."/>
        </authorList>
    </citation>
    <scope>NUCLEOTIDE SEQUENCE</scope>
    <source>
        <strain evidence="13">CBHHK173m</strain>
    </source>
</reference>
<evidence type="ECO:0000313" key="14">
    <source>
        <dbReference type="Proteomes" id="UP001222325"/>
    </source>
</evidence>
<evidence type="ECO:0000313" key="13">
    <source>
        <dbReference type="EMBL" id="KAJ7086406.1"/>
    </source>
</evidence>
<dbReference type="GO" id="GO:0030150">
    <property type="term" value="P:protein import into mitochondrial matrix"/>
    <property type="evidence" value="ECO:0007669"/>
    <property type="project" value="TreeGrafter"/>
</dbReference>
<feature type="repeat" description="TPR" evidence="10">
    <location>
        <begin position="404"/>
        <end position="437"/>
    </location>
</feature>
<feature type="compositionally biased region" description="Basic residues" evidence="11">
    <location>
        <begin position="114"/>
        <end position="127"/>
    </location>
</feature>
<evidence type="ECO:0000256" key="2">
    <source>
        <dbReference type="ARBA" id="ARBA00022692"/>
    </source>
</evidence>
<gene>
    <name evidence="13" type="ORF">B0H15DRAFT_844485</name>
</gene>
<evidence type="ECO:0000256" key="7">
    <source>
        <dbReference type="ARBA" id="ARBA00023128"/>
    </source>
</evidence>
<keyword evidence="5 10" id="KW-0802">TPR repeat</keyword>
<keyword evidence="6 12" id="KW-1133">Transmembrane helix</keyword>
<organism evidence="13 14">
    <name type="scientific">Mycena belliarum</name>
    <dbReference type="NCBI Taxonomy" id="1033014"/>
    <lineage>
        <taxon>Eukaryota</taxon>
        <taxon>Fungi</taxon>
        <taxon>Dikarya</taxon>
        <taxon>Basidiomycota</taxon>
        <taxon>Agaricomycotina</taxon>
        <taxon>Agaricomycetes</taxon>
        <taxon>Agaricomycetidae</taxon>
        <taxon>Agaricales</taxon>
        <taxon>Marasmiineae</taxon>
        <taxon>Mycenaceae</taxon>
        <taxon>Mycena</taxon>
    </lineage>
</organism>
<dbReference type="Pfam" id="PF13432">
    <property type="entry name" value="TPR_16"/>
    <property type="match status" value="1"/>
</dbReference>
<dbReference type="Pfam" id="PF14559">
    <property type="entry name" value="TPR_19"/>
    <property type="match status" value="1"/>
</dbReference>
<name>A0AAD6U2Y2_9AGAR</name>
<proteinExistence type="inferred from homology"/>